<dbReference type="Proteomes" id="UP000789390">
    <property type="component" value="Unassembled WGS sequence"/>
</dbReference>
<evidence type="ECO:0000256" key="1">
    <source>
        <dbReference type="SAM" id="MobiDB-lite"/>
    </source>
</evidence>
<dbReference type="EMBL" id="CAKKLH010000337">
    <property type="protein sequence ID" value="CAH0113322.1"/>
    <property type="molecule type" value="Genomic_DNA"/>
</dbReference>
<dbReference type="OrthoDB" id="6385066at2759"/>
<gene>
    <name evidence="2" type="ORF">DGAL_LOCUS17207</name>
</gene>
<name>A0A8J2WQA4_9CRUS</name>
<keyword evidence="3" id="KW-1185">Reference proteome</keyword>
<proteinExistence type="predicted"/>
<comment type="caution">
    <text evidence="2">The sequence shown here is derived from an EMBL/GenBank/DDBJ whole genome shotgun (WGS) entry which is preliminary data.</text>
</comment>
<organism evidence="2 3">
    <name type="scientific">Daphnia galeata</name>
    <dbReference type="NCBI Taxonomy" id="27404"/>
    <lineage>
        <taxon>Eukaryota</taxon>
        <taxon>Metazoa</taxon>
        <taxon>Ecdysozoa</taxon>
        <taxon>Arthropoda</taxon>
        <taxon>Crustacea</taxon>
        <taxon>Branchiopoda</taxon>
        <taxon>Diplostraca</taxon>
        <taxon>Cladocera</taxon>
        <taxon>Anomopoda</taxon>
        <taxon>Daphniidae</taxon>
        <taxon>Daphnia</taxon>
    </lineage>
</organism>
<evidence type="ECO:0000313" key="2">
    <source>
        <dbReference type="EMBL" id="CAH0113322.1"/>
    </source>
</evidence>
<sequence>MSELTTAYQDKGKCSIVVHDDGNEVRKETALIPDFGLYKFDDTLYCAYPTLKDIESRNWEKPVKERQYPSPSWSPWPATHRFDFDDYSSGRKFLNTASKQTDIESVHESERGQGKRSRRPPERYSPDLVDSSEDDSNRLLTSHTQLLSGLPKPPLTVGGQQVKYSADQSKNYSTKQPHTIGSQVFLHASFSTSTPKIDVASQDLIIGEAVTSTETRFVRCNLGNEDSQFLLDDGSEASASETTETLNEEISSNRPCEVFKINWRRQWTRCHQEPTSLKRTQQLCNIVHQFVVNFFLFH</sequence>
<evidence type="ECO:0000313" key="3">
    <source>
        <dbReference type="Proteomes" id="UP000789390"/>
    </source>
</evidence>
<feature type="compositionally biased region" description="Basic and acidic residues" evidence="1">
    <location>
        <begin position="101"/>
        <end position="125"/>
    </location>
</feature>
<reference evidence="2" key="1">
    <citation type="submission" date="2021-11" db="EMBL/GenBank/DDBJ databases">
        <authorList>
            <person name="Schell T."/>
        </authorList>
    </citation>
    <scope>NUCLEOTIDE SEQUENCE</scope>
    <source>
        <strain evidence="2">M5</strain>
    </source>
</reference>
<accession>A0A8J2WQA4</accession>
<feature type="region of interest" description="Disordered" evidence="1">
    <location>
        <begin position="98"/>
        <end position="136"/>
    </location>
</feature>
<protein>
    <submittedName>
        <fullName evidence="2">Uncharacterized protein</fullName>
    </submittedName>
</protein>
<dbReference type="AlphaFoldDB" id="A0A8J2WQA4"/>